<dbReference type="PANTHER" id="PTHR11702">
    <property type="entry name" value="DEVELOPMENTALLY REGULATED GTP-BINDING PROTEIN-RELATED"/>
    <property type="match status" value="1"/>
</dbReference>
<dbReference type="PROSITE" id="PS51883">
    <property type="entry name" value="OBG"/>
    <property type="match status" value="1"/>
</dbReference>
<dbReference type="InterPro" id="IPR006074">
    <property type="entry name" value="GTP1-OBG_CS"/>
</dbReference>
<dbReference type="GO" id="GO:0005525">
    <property type="term" value="F:GTP binding"/>
    <property type="evidence" value="ECO:0007669"/>
    <property type="project" value="UniProtKB-KW"/>
</dbReference>
<comment type="similarity">
    <text evidence="2">Belongs to the TRAFAC class OBG-HflX-like GTPase superfamily. OBG GTPase family.</text>
</comment>
<feature type="domain" description="OBG-type G" evidence="7">
    <location>
        <begin position="279"/>
        <end position="449"/>
    </location>
</feature>
<dbReference type="Gene3D" id="2.70.210.12">
    <property type="entry name" value="GTP1/OBG domain"/>
    <property type="match status" value="1"/>
</dbReference>
<dbReference type="AlphaFoldDB" id="A0A7S2L8D2"/>
<dbReference type="Pfam" id="PF01018">
    <property type="entry name" value="GTP1_OBG"/>
    <property type="match status" value="1"/>
</dbReference>
<dbReference type="Pfam" id="PF09269">
    <property type="entry name" value="DUF1967"/>
    <property type="match status" value="1"/>
</dbReference>
<proteinExistence type="inferred from homology"/>
<evidence type="ECO:0000256" key="4">
    <source>
        <dbReference type="ARBA" id="ARBA00022741"/>
    </source>
</evidence>
<dbReference type="GO" id="GO:0003924">
    <property type="term" value="F:GTPase activity"/>
    <property type="evidence" value="ECO:0007669"/>
    <property type="project" value="InterPro"/>
</dbReference>
<dbReference type="InterPro" id="IPR027417">
    <property type="entry name" value="P-loop_NTPase"/>
</dbReference>
<evidence type="ECO:0000256" key="1">
    <source>
        <dbReference type="ARBA" id="ARBA00001946"/>
    </source>
</evidence>
<dbReference type="InterPro" id="IPR006169">
    <property type="entry name" value="GTP1_OBG_dom"/>
</dbReference>
<reference evidence="10" key="1">
    <citation type="submission" date="2021-01" db="EMBL/GenBank/DDBJ databases">
        <authorList>
            <person name="Corre E."/>
            <person name="Pelletier E."/>
            <person name="Niang G."/>
            <person name="Scheremetjew M."/>
            <person name="Finn R."/>
            <person name="Kale V."/>
            <person name="Holt S."/>
            <person name="Cochrane G."/>
            <person name="Meng A."/>
            <person name="Brown T."/>
            <person name="Cohen L."/>
        </authorList>
    </citation>
    <scope>NUCLEOTIDE SEQUENCE</scope>
    <source>
        <strain evidence="10">RCC3387</strain>
    </source>
</reference>
<keyword evidence="4" id="KW-0547">Nucleotide-binding</keyword>
<comment type="cofactor">
    <cofactor evidence="1">
        <name>Mg(2+)</name>
        <dbReference type="ChEBI" id="CHEBI:18420"/>
    </cofactor>
</comment>
<dbReference type="SUPFAM" id="SSF82051">
    <property type="entry name" value="Obg GTP-binding protein N-terminal domain"/>
    <property type="match status" value="1"/>
</dbReference>
<dbReference type="Gene3D" id="3.40.50.300">
    <property type="entry name" value="P-loop containing nucleotide triphosphate hydrolases"/>
    <property type="match status" value="1"/>
</dbReference>
<dbReference type="InterPro" id="IPR014100">
    <property type="entry name" value="GTP-bd_Obg/CgtA"/>
</dbReference>
<evidence type="ECO:0000259" key="9">
    <source>
        <dbReference type="PROSITE" id="PS51883"/>
    </source>
</evidence>
<evidence type="ECO:0000256" key="6">
    <source>
        <dbReference type="ARBA" id="ARBA00023134"/>
    </source>
</evidence>
<dbReference type="PROSITE" id="PS00905">
    <property type="entry name" value="GTP1_OBG"/>
    <property type="match status" value="1"/>
</dbReference>
<dbReference type="NCBIfam" id="NF008956">
    <property type="entry name" value="PRK12299.1"/>
    <property type="match status" value="1"/>
</dbReference>
<dbReference type="PROSITE" id="PS51710">
    <property type="entry name" value="G_OBG"/>
    <property type="match status" value="1"/>
</dbReference>
<dbReference type="PROSITE" id="PS51881">
    <property type="entry name" value="OCT"/>
    <property type="match status" value="1"/>
</dbReference>
<dbReference type="PANTHER" id="PTHR11702:SF44">
    <property type="entry name" value="GTP-BINDING PROTEIN OBGC, CHLOROPLASTIC"/>
    <property type="match status" value="1"/>
</dbReference>
<dbReference type="FunFam" id="2.70.210.12:FF:000001">
    <property type="entry name" value="GTPase Obg"/>
    <property type="match status" value="1"/>
</dbReference>
<evidence type="ECO:0000259" key="8">
    <source>
        <dbReference type="PROSITE" id="PS51881"/>
    </source>
</evidence>
<feature type="domain" description="OCT" evidence="8">
    <location>
        <begin position="500"/>
        <end position="581"/>
    </location>
</feature>
<keyword evidence="3" id="KW-0479">Metal-binding</keyword>
<dbReference type="HAMAP" id="MF_01454">
    <property type="entry name" value="GTPase_Obg"/>
    <property type="match status" value="1"/>
</dbReference>
<dbReference type="GO" id="GO:0042254">
    <property type="term" value="P:ribosome biogenesis"/>
    <property type="evidence" value="ECO:0007669"/>
    <property type="project" value="UniProtKB-UniRule"/>
</dbReference>
<dbReference type="SUPFAM" id="SSF102741">
    <property type="entry name" value="Obg GTP-binding protein C-terminal domain"/>
    <property type="match status" value="1"/>
</dbReference>
<accession>A0A7S2L8D2</accession>
<dbReference type="SUPFAM" id="SSF52540">
    <property type="entry name" value="P-loop containing nucleoside triphosphate hydrolases"/>
    <property type="match status" value="1"/>
</dbReference>
<dbReference type="NCBIfam" id="TIGR03595">
    <property type="entry name" value="Obg_CgtA_exten"/>
    <property type="match status" value="1"/>
</dbReference>
<dbReference type="InterPro" id="IPR036346">
    <property type="entry name" value="GTP-bd_prot_GTP1/OBG_C_sf"/>
</dbReference>
<keyword evidence="6" id="KW-0342">GTP-binding</keyword>
<dbReference type="Pfam" id="PF01926">
    <property type="entry name" value="MMR_HSR1"/>
    <property type="match status" value="1"/>
</dbReference>
<dbReference type="InterPro" id="IPR031167">
    <property type="entry name" value="G_OBG"/>
</dbReference>
<evidence type="ECO:0000256" key="3">
    <source>
        <dbReference type="ARBA" id="ARBA00022723"/>
    </source>
</evidence>
<dbReference type="GO" id="GO:0005739">
    <property type="term" value="C:mitochondrion"/>
    <property type="evidence" value="ECO:0007669"/>
    <property type="project" value="TreeGrafter"/>
</dbReference>
<evidence type="ECO:0008006" key="11">
    <source>
        <dbReference type="Google" id="ProtNLM"/>
    </source>
</evidence>
<feature type="domain" description="Obg" evidence="9">
    <location>
        <begin position="97"/>
        <end position="278"/>
    </location>
</feature>
<protein>
    <recommendedName>
        <fullName evidence="11">Obg family GTPase CgtA</fullName>
    </recommendedName>
</protein>
<keyword evidence="5" id="KW-0460">Magnesium</keyword>
<dbReference type="GO" id="GO:0000287">
    <property type="term" value="F:magnesium ion binding"/>
    <property type="evidence" value="ECO:0007669"/>
    <property type="project" value="InterPro"/>
</dbReference>
<name>A0A7S2L8D2_9DINO</name>
<dbReference type="NCBIfam" id="TIGR02729">
    <property type="entry name" value="Obg_CgtA"/>
    <property type="match status" value="1"/>
</dbReference>
<sequence>MAAGGAAALAATLALTRRGRRPGGPLRTVVARRAEGDQEGSAQGAGEFSMTLTGKQALPVISGQDMHLDFAQRAQDSVLQVGKEHKAPMMLWNDSNWTYFDVAKIRVTGGGGGHGCKSFHHERNMPDMGPDGGNGGHGGHVYLRVRKDLTSLKYLKGQVHYAGERGHNGRGDNEWGRCGRHKIIDVPAGTCVYVREMWKDGTPDGESLGANKLLTQEDAGKHLVGELLEVGQMLRVARGGRGGRGNTHFFSHRNTAPWVSEDGEKGKSRWIDLELKMVADVGLIGCPNAGKSSFLSAVTNKLAKVAPYAFSTTEPNVGHYTVNEHGGLTLCDVPGLIEGAHTGKGMGIKFLRHIERCQTLIHIVSADSEDPIGDYETIQAELRHFSTEVANMPQVIAVNKCDITEAKERLPELMAALRKRCGHSRVFDISVATRYHLDEFMRRVAKWHYSIMKDRLSESGIPDDEARLVVGQQKITQMGGRMASVRDQDRVELDEMLPLRSKHAKSPYQPKVIWDVLEDSWRLKHPEVERIVERANWRFTQQRDRVNQCLKRAGFQEALQAAGAKGDDYVIIGDHRFQYAPWRVGEESRMLVYDLDFAGFEMYTDGEPEIDGYDLTEEESDFGKLEYDPRMDQYNLLDVEELDY</sequence>
<gene>
    <name evidence="10" type="ORF">BRAN1462_LOCUS37247</name>
</gene>
<dbReference type="CDD" id="cd01898">
    <property type="entry name" value="Obg"/>
    <property type="match status" value="1"/>
</dbReference>
<dbReference type="Gene3D" id="3.30.300.350">
    <property type="entry name" value="GTP-binding protein OBG, C-terminal domain"/>
    <property type="match status" value="1"/>
</dbReference>
<evidence type="ECO:0000259" key="7">
    <source>
        <dbReference type="PROSITE" id="PS51710"/>
    </source>
</evidence>
<organism evidence="10">
    <name type="scientific">Zooxanthella nutricula</name>
    <dbReference type="NCBI Taxonomy" id="1333877"/>
    <lineage>
        <taxon>Eukaryota</taxon>
        <taxon>Sar</taxon>
        <taxon>Alveolata</taxon>
        <taxon>Dinophyceae</taxon>
        <taxon>Peridiniales</taxon>
        <taxon>Peridiniales incertae sedis</taxon>
        <taxon>Zooxanthella</taxon>
    </lineage>
</organism>
<evidence type="ECO:0000256" key="2">
    <source>
        <dbReference type="ARBA" id="ARBA00007699"/>
    </source>
</evidence>
<dbReference type="PRINTS" id="PR00326">
    <property type="entry name" value="GTP1OBG"/>
</dbReference>
<dbReference type="InterPro" id="IPR036726">
    <property type="entry name" value="GTP1_OBG_dom_sf"/>
</dbReference>
<dbReference type="EMBL" id="HBGW01058602">
    <property type="protein sequence ID" value="CAD9598936.1"/>
    <property type="molecule type" value="Transcribed_RNA"/>
</dbReference>
<dbReference type="InterPro" id="IPR045086">
    <property type="entry name" value="OBG_GTPase"/>
</dbReference>
<evidence type="ECO:0000313" key="10">
    <source>
        <dbReference type="EMBL" id="CAD9598936.1"/>
    </source>
</evidence>
<dbReference type="InterPro" id="IPR015349">
    <property type="entry name" value="OCT_dom"/>
</dbReference>
<dbReference type="InterPro" id="IPR006073">
    <property type="entry name" value="GTP-bd"/>
</dbReference>
<evidence type="ECO:0000256" key="5">
    <source>
        <dbReference type="ARBA" id="ARBA00022842"/>
    </source>
</evidence>